<dbReference type="PANTHER" id="PTHR34215:SF1">
    <property type="entry name" value="YLXR DOMAIN-CONTAINING PROTEIN"/>
    <property type="match status" value="1"/>
</dbReference>
<dbReference type="STRING" id="1150469.RSPPHO_00943"/>
<evidence type="ECO:0000256" key="1">
    <source>
        <dbReference type="SAM" id="MobiDB-lite"/>
    </source>
</evidence>
<evidence type="ECO:0000313" key="3">
    <source>
        <dbReference type="EMBL" id="CCG07569.1"/>
    </source>
</evidence>
<dbReference type="CDD" id="cd00279">
    <property type="entry name" value="YlxR"/>
    <property type="match status" value="1"/>
</dbReference>
<name>H6SRP0_PARPM</name>
<dbReference type="EMBL" id="HE663493">
    <property type="protein sequence ID" value="CCG07569.1"/>
    <property type="molecule type" value="Genomic_DNA"/>
</dbReference>
<gene>
    <name evidence="3" type="ORF">RSPPHO_00943</name>
</gene>
<dbReference type="SUPFAM" id="SSF64376">
    <property type="entry name" value="YlxR-like"/>
    <property type="match status" value="1"/>
</dbReference>
<dbReference type="Gene3D" id="3.30.1230.10">
    <property type="entry name" value="YlxR-like"/>
    <property type="match status" value="1"/>
</dbReference>
<dbReference type="InterPro" id="IPR029064">
    <property type="entry name" value="Ribosomal_eL30-like_sf"/>
</dbReference>
<organism evidence="3 4">
    <name type="scientific">Pararhodospirillum photometricum DSM 122</name>
    <dbReference type="NCBI Taxonomy" id="1150469"/>
    <lineage>
        <taxon>Bacteria</taxon>
        <taxon>Pseudomonadati</taxon>
        <taxon>Pseudomonadota</taxon>
        <taxon>Alphaproteobacteria</taxon>
        <taxon>Rhodospirillales</taxon>
        <taxon>Rhodospirillaceae</taxon>
        <taxon>Pararhodospirillum</taxon>
    </lineage>
</organism>
<evidence type="ECO:0000259" key="2">
    <source>
        <dbReference type="Pfam" id="PF04296"/>
    </source>
</evidence>
<reference evidence="3 4" key="1">
    <citation type="submission" date="2012-02" db="EMBL/GenBank/DDBJ databases">
        <title>Shotgun genome sequence of Phaeospirillum photometricum DSM 122.</title>
        <authorList>
            <person name="Duquesne K."/>
            <person name="Sturgis J."/>
        </authorList>
    </citation>
    <scope>NUCLEOTIDE SEQUENCE [LARGE SCALE GENOMIC DNA]</scope>
    <source>
        <strain evidence="4">DSM122</strain>
    </source>
</reference>
<dbReference type="GO" id="GO:0005840">
    <property type="term" value="C:ribosome"/>
    <property type="evidence" value="ECO:0007669"/>
    <property type="project" value="UniProtKB-KW"/>
</dbReference>
<dbReference type="KEGG" id="rpm:RSPPHO_00943"/>
<keyword evidence="3" id="KW-0689">Ribosomal protein</keyword>
<dbReference type="Pfam" id="PF04296">
    <property type="entry name" value="YlxR"/>
    <property type="match status" value="1"/>
</dbReference>
<evidence type="ECO:0000313" key="4">
    <source>
        <dbReference type="Proteomes" id="UP000033220"/>
    </source>
</evidence>
<dbReference type="SUPFAM" id="SSF55315">
    <property type="entry name" value="L30e-like"/>
    <property type="match status" value="1"/>
</dbReference>
<keyword evidence="4" id="KW-1185">Reference proteome</keyword>
<feature type="region of interest" description="Disordered" evidence="1">
    <location>
        <begin position="220"/>
        <end position="240"/>
    </location>
</feature>
<feature type="domain" description="YlxR" evidence="2">
    <location>
        <begin position="37"/>
        <end position="109"/>
    </location>
</feature>
<dbReference type="eggNOG" id="COG2740">
    <property type="taxonomic scope" value="Bacteria"/>
</dbReference>
<dbReference type="InterPro" id="IPR007393">
    <property type="entry name" value="YlxR_dom"/>
</dbReference>
<dbReference type="HOGENOM" id="CLU_091016_1_0_5"/>
<dbReference type="Gene3D" id="3.30.1330.30">
    <property type="match status" value="1"/>
</dbReference>
<accession>H6SRP0</accession>
<dbReference type="NCBIfam" id="NF006622">
    <property type="entry name" value="PRK09190.1"/>
    <property type="match status" value="1"/>
</dbReference>
<keyword evidence="3" id="KW-0687">Ribonucleoprotein</keyword>
<dbReference type="RefSeq" id="WP_014414209.1">
    <property type="nucleotide sequence ID" value="NC_017059.1"/>
</dbReference>
<dbReference type="InterPro" id="IPR037465">
    <property type="entry name" value="YlxR"/>
</dbReference>
<dbReference type="Proteomes" id="UP000033220">
    <property type="component" value="Chromosome DSM 122"/>
</dbReference>
<sequence>MNETPQAGPPDQEGETPSGDRMDLSLEDEREPDGPTRRCIVTRAVRPRELMLRFVVSPEGGVVPDLDARLPGRGFWLSPGRDVIETALAKGAFARAARRSVTVPDDLAVQVDHLLQERCVGLIGLARKAGQAVCGFEKVKAMIRTQADALLLEAWDGAEDGRSKLAFLAQGSRHQALDRATLGRAFARTEAVHAAMAPGGLARRLDVDLLRLGRLRGRRGSMDAEVPDPGGKGRRKAVRA</sequence>
<dbReference type="PATRIC" id="fig|1150469.3.peg.1080"/>
<dbReference type="AlphaFoldDB" id="H6SRP0"/>
<protein>
    <submittedName>
        <fullName evidence="3">LSU ribosomal protein L7AE</fullName>
    </submittedName>
</protein>
<feature type="region of interest" description="Disordered" evidence="1">
    <location>
        <begin position="1"/>
        <end position="36"/>
    </location>
</feature>
<dbReference type="InterPro" id="IPR035931">
    <property type="entry name" value="YlxR-like_sf"/>
</dbReference>
<proteinExistence type="predicted"/>
<dbReference type="PANTHER" id="PTHR34215">
    <property type="entry name" value="BLL0784 PROTEIN"/>
    <property type="match status" value="1"/>
</dbReference>